<evidence type="ECO:0000313" key="2">
    <source>
        <dbReference type="EMBL" id="PCJ25337.1"/>
    </source>
</evidence>
<dbReference type="EMBL" id="NVVJ01000018">
    <property type="protein sequence ID" value="PCJ25337.1"/>
    <property type="molecule type" value="Genomic_DNA"/>
</dbReference>
<protein>
    <submittedName>
        <fullName evidence="2">Uncharacterized protein</fullName>
    </submittedName>
</protein>
<organism evidence="2 3">
    <name type="scientific">SAR86 cluster bacterium</name>
    <dbReference type="NCBI Taxonomy" id="2030880"/>
    <lineage>
        <taxon>Bacteria</taxon>
        <taxon>Pseudomonadati</taxon>
        <taxon>Pseudomonadota</taxon>
        <taxon>Gammaproteobacteria</taxon>
        <taxon>SAR86 cluster</taxon>
    </lineage>
</organism>
<evidence type="ECO:0000313" key="3">
    <source>
        <dbReference type="Proteomes" id="UP000218327"/>
    </source>
</evidence>
<name>A0A2A5B196_9GAMM</name>
<evidence type="ECO:0000256" key="1">
    <source>
        <dbReference type="SAM" id="Phobius"/>
    </source>
</evidence>
<keyword evidence="1" id="KW-0812">Transmembrane</keyword>
<sequence length="743" mass="81627">MRSSFRLLQYIFHAAFSVTIILFANYSFSQTDAFVRHHTSKSFVFQGERLPFYIDISNPTNSELTLVNINIQFSALVDVRGLDDRCSKWTPEGKTAIVCILPRIKANSFYQIDYYIVGNIDIRPEFSSSITVSSREDNIAVNSQSTETIGFSDGDFSIEGQTLTISVARDILFDTDRDGVSDINENILGTDPEDPNSSSHQNALIDVTVLYSDTAREYHRDKLESEIQYLITATNQFYQRNNVNITLRLAALGQVEYSADKSSISSVFEDLTSETHASFQELSDIRLGTGADMILLVHPFTELSDTDLCGVSASGVNAVMGDFFREGFAGRLLSVIDTGPACRGRRDIAALLGGNMGLAVSREDSPDGGTFPFSAGYKIDDVFATKMPSSFVSTTPLSEFTSRLNRLSTPNSLCLGRPCGIDRNDLAKGANAVFSLNATAYVISDLTPEVLPRQPSIFETTTTIDLESSSSLSIIQTSNRTGAFVEDWINYSVEVSNTSTSSLNDLAIVFSNAHNSNLYRTDDSQCTVLTQANETLLISGDSTLEGHGELTCYVKNLQPGQAAGFTYALKISDSGIISGEGYFAQLVSVNRIPYLESIACLPVFQDILSAKSGSDVCSIFDPFISLEQEIQSEQIIKTEPKIDLKLLPSITGPLLTVPFIRTSDGLLLSAQFRVGLLEQLELELITVEFLESTLQPQIESIITINNRLIVKNLEIQGSLYDLEAQIEENSDPVTFFNVVLLKK</sequence>
<comment type="caution">
    <text evidence="2">The sequence shown here is derived from an EMBL/GenBank/DDBJ whole genome shotgun (WGS) entry which is preliminary data.</text>
</comment>
<feature type="transmembrane region" description="Helical" evidence="1">
    <location>
        <begin position="7"/>
        <end position="28"/>
    </location>
</feature>
<keyword evidence="1" id="KW-0472">Membrane</keyword>
<dbReference type="AlphaFoldDB" id="A0A2A5B196"/>
<reference evidence="3" key="1">
    <citation type="submission" date="2017-08" db="EMBL/GenBank/DDBJ databases">
        <title>A dynamic microbial community with high functional redundancy inhabits the cold, oxic subseafloor aquifer.</title>
        <authorList>
            <person name="Tully B.J."/>
            <person name="Wheat C.G."/>
            <person name="Glazer B.T."/>
            <person name="Huber J.A."/>
        </authorList>
    </citation>
    <scope>NUCLEOTIDE SEQUENCE [LARGE SCALE GENOMIC DNA]</scope>
</reference>
<keyword evidence="1" id="KW-1133">Transmembrane helix</keyword>
<proteinExistence type="predicted"/>
<accession>A0A2A5B196</accession>
<gene>
    <name evidence="2" type="ORF">COA96_07635</name>
</gene>
<dbReference type="Proteomes" id="UP000218327">
    <property type="component" value="Unassembled WGS sequence"/>
</dbReference>